<keyword evidence="3" id="KW-0698">rRNA processing</keyword>
<dbReference type="Proteomes" id="UP000236544">
    <property type="component" value="Unassembled WGS sequence"/>
</dbReference>
<keyword evidence="2" id="KW-0690">Ribosome biogenesis</keyword>
<feature type="compositionally biased region" description="Basic residues" evidence="9">
    <location>
        <begin position="253"/>
        <end position="268"/>
    </location>
</feature>
<dbReference type="GO" id="GO:0005730">
    <property type="term" value="C:nucleolus"/>
    <property type="evidence" value="ECO:0007669"/>
    <property type="project" value="UniProtKB-SubCell"/>
</dbReference>
<feature type="compositionally biased region" description="Basic and acidic residues" evidence="9">
    <location>
        <begin position="177"/>
        <end position="216"/>
    </location>
</feature>
<proteinExistence type="inferred from homology"/>
<dbReference type="PANTHER" id="PTHR23149">
    <property type="entry name" value="G PATCH DOMAIN CONTAINING PROTEIN"/>
    <property type="match status" value="1"/>
</dbReference>
<keyword evidence="12" id="KW-1185">Reference proteome</keyword>
<dbReference type="EMBL" id="LN890537">
    <property type="protein sequence ID" value="CUS22520.1"/>
    <property type="molecule type" value="Genomic_DNA"/>
</dbReference>
<evidence type="ECO:0000313" key="12">
    <source>
        <dbReference type="Proteomes" id="UP000236544"/>
    </source>
</evidence>
<dbReference type="InterPro" id="IPR000467">
    <property type="entry name" value="G_patch_dom"/>
</dbReference>
<feature type="compositionally biased region" description="Basic and acidic residues" evidence="9">
    <location>
        <begin position="272"/>
        <end position="285"/>
    </location>
</feature>
<keyword evidence="4" id="KW-0539">Nucleus</keyword>
<feature type="compositionally biased region" description="Basic and acidic residues" evidence="9">
    <location>
        <begin position="234"/>
        <end position="252"/>
    </location>
</feature>
<dbReference type="GO" id="GO:0003676">
    <property type="term" value="F:nucleic acid binding"/>
    <property type="evidence" value="ECO:0007669"/>
    <property type="project" value="InterPro"/>
</dbReference>
<comment type="subcellular location">
    <subcellularLocation>
        <location evidence="1">Nucleus</location>
        <location evidence="1">Nucleolus</location>
    </subcellularLocation>
</comment>
<feature type="domain" description="G-patch" evidence="10">
    <location>
        <begin position="25"/>
        <end position="71"/>
    </location>
</feature>
<protein>
    <recommendedName>
        <fullName evidence="7">Protein PXR1</fullName>
    </recommendedName>
    <alternativeName>
        <fullName evidence="8">PinX1-related protein 1</fullName>
    </alternativeName>
    <alternativeName>
        <fullName evidence="6">Protein pxr1</fullName>
    </alternativeName>
</protein>
<dbReference type="Pfam" id="PF01585">
    <property type="entry name" value="G-patch"/>
    <property type="match status" value="1"/>
</dbReference>
<feature type="compositionally biased region" description="Basic and acidic residues" evidence="9">
    <location>
        <begin position="149"/>
        <end position="168"/>
    </location>
</feature>
<dbReference type="AlphaFoldDB" id="A0A0P1KRB7"/>
<feature type="region of interest" description="Disordered" evidence="9">
    <location>
        <begin position="142"/>
        <end position="292"/>
    </location>
</feature>
<evidence type="ECO:0000256" key="3">
    <source>
        <dbReference type="ARBA" id="ARBA00022552"/>
    </source>
</evidence>
<evidence type="ECO:0000256" key="5">
    <source>
        <dbReference type="ARBA" id="ARBA00038007"/>
    </source>
</evidence>
<evidence type="ECO:0000256" key="1">
    <source>
        <dbReference type="ARBA" id="ARBA00004604"/>
    </source>
</evidence>
<dbReference type="GO" id="GO:0006364">
    <property type="term" value="P:rRNA processing"/>
    <property type="evidence" value="ECO:0007669"/>
    <property type="project" value="UniProtKB-KW"/>
</dbReference>
<evidence type="ECO:0000256" key="6">
    <source>
        <dbReference type="ARBA" id="ARBA00040137"/>
    </source>
</evidence>
<evidence type="ECO:0000256" key="2">
    <source>
        <dbReference type="ARBA" id="ARBA00022517"/>
    </source>
</evidence>
<dbReference type="InterPro" id="IPR050656">
    <property type="entry name" value="PINX1"/>
</dbReference>
<sequence>MGLAATKNKQKLGLDPRNTAWSNDTSRFGHKHLEKMGWRPGSGLGMMPDATTTHVKVSIKDDNLGLGAKLRKKEKADEFDSGECAGLDAFQRLLGRLNGKEDSVSSELDIQKKQNIINGKWGIHFVKGDVLASTWDAKTKTLKLYSNESAKRKLDTQEGEEDCRPRDSKKSKKSRKGTKEKDVTEENKEHVRKSDRQSKKDKDKKPKDKDIKDKKDKKGKKDKKEKHKSKKMKKTEDKKEKHKSEKDRDEKHRSKKDKKDKKRGHKSSKSGEVSRESMLKPRDSQESVIASRLSVRSKWIKQKRAAVMDAQALNEIFMVTTQ</sequence>
<evidence type="ECO:0000256" key="7">
    <source>
        <dbReference type="ARBA" id="ARBA00040376"/>
    </source>
</evidence>
<gene>
    <name evidence="11" type="ORF">LAQU0_S05e07228g</name>
</gene>
<evidence type="ECO:0000313" key="11">
    <source>
        <dbReference type="EMBL" id="CUS22520.1"/>
    </source>
</evidence>
<dbReference type="SMART" id="SM00443">
    <property type="entry name" value="G_patch"/>
    <property type="match status" value="1"/>
</dbReference>
<evidence type="ECO:0000256" key="8">
    <source>
        <dbReference type="ARBA" id="ARBA00041961"/>
    </source>
</evidence>
<dbReference type="PANTHER" id="PTHR23149:SF31">
    <property type="entry name" value="PROTEIN PXR1"/>
    <property type="match status" value="1"/>
</dbReference>
<dbReference type="OrthoDB" id="29523at2759"/>
<comment type="similarity">
    <text evidence="5">Belongs to the PINX1 family.</text>
</comment>
<name>A0A0P1KRB7_9SACH</name>
<organism evidence="11 12">
    <name type="scientific">Lachancea quebecensis</name>
    <dbReference type="NCBI Taxonomy" id="1654605"/>
    <lineage>
        <taxon>Eukaryota</taxon>
        <taxon>Fungi</taxon>
        <taxon>Dikarya</taxon>
        <taxon>Ascomycota</taxon>
        <taxon>Saccharomycotina</taxon>
        <taxon>Saccharomycetes</taxon>
        <taxon>Saccharomycetales</taxon>
        <taxon>Saccharomycetaceae</taxon>
        <taxon>Lachancea</taxon>
    </lineage>
</organism>
<evidence type="ECO:0000256" key="9">
    <source>
        <dbReference type="SAM" id="MobiDB-lite"/>
    </source>
</evidence>
<dbReference type="PROSITE" id="PS50174">
    <property type="entry name" value="G_PATCH"/>
    <property type="match status" value="1"/>
</dbReference>
<reference evidence="12" key="1">
    <citation type="submission" date="2015-10" db="EMBL/GenBank/DDBJ databases">
        <authorList>
            <person name="Devillers H."/>
        </authorList>
    </citation>
    <scope>NUCLEOTIDE SEQUENCE [LARGE SCALE GENOMIC DNA]</scope>
</reference>
<accession>A0A0P1KRB7</accession>
<evidence type="ECO:0000259" key="10">
    <source>
        <dbReference type="PROSITE" id="PS50174"/>
    </source>
</evidence>
<feature type="compositionally biased region" description="Basic residues" evidence="9">
    <location>
        <begin position="217"/>
        <end position="233"/>
    </location>
</feature>
<feature type="region of interest" description="Disordered" evidence="9">
    <location>
        <begin position="1"/>
        <end position="26"/>
    </location>
</feature>
<evidence type="ECO:0000256" key="4">
    <source>
        <dbReference type="ARBA" id="ARBA00023242"/>
    </source>
</evidence>